<name>A0A3S3SWS0_9SPHI</name>
<dbReference type="GO" id="GO:0016491">
    <property type="term" value="F:oxidoreductase activity"/>
    <property type="evidence" value="ECO:0007669"/>
    <property type="project" value="InterPro"/>
</dbReference>
<dbReference type="PROSITE" id="PS51352">
    <property type="entry name" value="THIOREDOXIN_2"/>
    <property type="match status" value="1"/>
</dbReference>
<evidence type="ECO:0000256" key="2">
    <source>
        <dbReference type="ARBA" id="ARBA00022748"/>
    </source>
</evidence>
<keyword evidence="7" id="KW-1185">Reference proteome</keyword>
<dbReference type="InterPro" id="IPR036249">
    <property type="entry name" value="Thioredoxin-like_sf"/>
</dbReference>
<evidence type="ECO:0000256" key="1">
    <source>
        <dbReference type="ARBA" id="ARBA00004196"/>
    </source>
</evidence>
<dbReference type="SUPFAM" id="SSF52833">
    <property type="entry name" value="Thioredoxin-like"/>
    <property type="match status" value="1"/>
</dbReference>
<dbReference type="InterPro" id="IPR013766">
    <property type="entry name" value="Thioredoxin_domain"/>
</dbReference>
<dbReference type="Gene3D" id="3.40.30.10">
    <property type="entry name" value="Glutaredoxin"/>
    <property type="match status" value="1"/>
</dbReference>
<dbReference type="PANTHER" id="PTHR42852:SF6">
    <property type="entry name" value="THIOL:DISULFIDE INTERCHANGE PROTEIN DSBE"/>
    <property type="match status" value="1"/>
</dbReference>
<organism evidence="6 7">
    <name type="scientific">Pedobacter chitinilyticus</name>
    <dbReference type="NCBI Taxonomy" id="2233776"/>
    <lineage>
        <taxon>Bacteria</taxon>
        <taxon>Pseudomonadati</taxon>
        <taxon>Bacteroidota</taxon>
        <taxon>Sphingobacteriia</taxon>
        <taxon>Sphingobacteriales</taxon>
        <taxon>Sphingobacteriaceae</taxon>
        <taxon>Pedobacter</taxon>
    </lineage>
</organism>
<dbReference type="PROSITE" id="PS00194">
    <property type="entry name" value="THIOREDOXIN_1"/>
    <property type="match status" value="1"/>
</dbReference>
<evidence type="ECO:0000256" key="3">
    <source>
        <dbReference type="ARBA" id="ARBA00023157"/>
    </source>
</evidence>
<dbReference type="Proteomes" id="UP000284120">
    <property type="component" value="Unassembled WGS sequence"/>
</dbReference>
<dbReference type="GO" id="GO:0030313">
    <property type="term" value="C:cell envelope"/>
    <property type="evidence" value="ECO:0007669"/>
    <property type="project" value="UniProtKB-SubCell"/>
</dbReference>
<dbReference type="InterPro" id="IPR013740">
    <property type="entry name" value="Redoxin"/>
</dbReference>
<protein>
    <submittedName>
        <fullName evidence="6">TlpA family protein disulfide reductase</fullName>
    </submittedName>
</protein>
<feature type="domain" description="Thioredoxin" evidence="5">
    <location>
        <begin position="103"/>
        <end position="241"/>
    </location>
</feature>
<accession>A0A3S3SWS0</accession>
<comment type="caution">
    <text evidence="6">The sequence shown here is derived from an EMBL/GenBank/DDBJ whole genome shotgun (WGS) entry which is preliminary data.</text>
</comment>
<dbReference type="OrthoDB" id="6399635at2"/>
<reference evidence="6 7" key="1">
    <citation type="submission" date="2018-06" db="EMBL/GenBank/DDBJ databases">
        <title>Pedobacter endophyticus sp. nov., an endophytic bacterium isolated from a leaf of Triticum aestivum.</title>
        <authorList>
            <person name="Zhang L."/>
        </authorList>
    </citation>
    <scope>NUCLEOTIDE SEQUENCE [LARGE SCALE GENOMIC DNA]</scope>
    <source>
        <strain evidence="6 7">CM134L-2</strain>
    </source>
</reference>
<dbReference type="Pfam" id="PF08534">
    <property type="entry name" value="Redoxin"/>
    <property type="match status" value="1"/>
</dbReference>
<dbReference type="CDD" id="cd02966">
    <property type="entry name" value="TlpA_like_family"/>
    <property type="match status" value="1"/>
</dbReference>
<dbReference type="PANTHER" id="PTHR42852">
    <property type="entry name" value="THIOL:DISULFIDE INTERCHANGE PROTEIN DSBE"/>
    <property type="match status" value="1"/>
</dbReference>
<keyword evidence="3" id="KW-1015">Disulfide bond</keyword>
<keyword evidence="4" id="KW-0676">Redox-active center</keyword>
<keyword evidence="2" id="KW-0201">Cytochrome c-type biogenesis</keyword>
<dbReference type="GO" id="GO:0017004">
    <property type="term" value="P:cytochrome complex assembly"/>
    <property type="evidence" value="ECO:0007669"/>
    <property type="project" value="UniProtKB-KW"/>
</dbReference>
<evidence type="ECO:0000313" key="7">
    <source>
        <dbReference type="Proteomes" id="UP000284120"/>
    </source>
</evidence>
<gene>
    <name evidence="6" type="ORF">DPV69_03395</name>
</gene>
<dbReference type="InterPro" id="IPR017937">
    <property type="entry name" value="Thioredoxin_CS"/>
</dbReference>
<dbReference type="EMBL" id="SAYW01000001">
    <property type="protein sequence ID" value="RWU10398.1"/>
    <property type="molecule type" value="Genomic_DNA"/>
</dbReference>
<evidence type="ECO:0000259" key="5">
    <source>
        <dbReference type="PROSITE" id="PS51352"/>
    </source>
</evidence>
<evidence type="ECO:0000256" key="4">
    <source>
        <dbReference type="ARBA" id="ARBA00023284"/>
    </source>
</evidence>
<evidence type="ECO:0000313" key="6">
    <source>
        <dbReference type="EMBL" id="RWU10398.1"/>
    </source>
</evidence>
<dbReference type="RefSeq" id="WP_113645893.1">
    <property type="nucleotide sequence ID" value="NZ_QMHN01000001.1"/>
</dbReference>
<dbReference type="AlphaFoldDB" id="A0A3S3SWS0"/>
<dbReference type="InterPro" id="IPR050553">
    <property type="entry name" value="Thioredoxin_ResA/DsbE_sf"/>
</dbReference>
<proteinExistence type="predicted"/>
<sequence>MWQYLKTQAVDKKIETLKKAKNNKELANALKEKENIILDFKINLEKIFRENPTHYLSILFLHERAQLFKTSELKAIYSSLANDYKNTSRAIKLNDFINQMPYLEEGGTFPNFAYNDRNGKVNALENLKGKNGTLVIFWASWCGPCRQEIPELKKLHKTYQAKGINFISISIDHDISKWKQAVILEKMPWPNLANLPGDFKEIKKKYNLYAIPSMFLLDDKGKVLMADESDISTLKTALSKL</sequence>
<comment type="subcellular location">
    <subcellularLocation>
        <location evidence="1">Cell envelope</location>
    </subcellularLocation>
</comment>